<feature type="transmembrane region" description="Helical" evidence="1">
    <location>
        <begin position="31"/>
        <end position="50"/>
    </location>
</feature>
<dbReference type="AlphaFoldDB" id="A0A031JZR6"/>
<accession>A0A031JZR6</accession>
<reference evidence="2 3" key="1">
    <citation type="submission" date="2014-03" db="EMBL/GenBank/DDBJ databases">
        <title>Whole genome sequence of Novosphingobium resinovorum KF1.</title>
        <authorList>
            <person name="Gan H.M."/>
            <person name="Gan H.Y."/>
            <person name="Chew T.H."/>
            <person name="Savka M.A."/>
        </authorList>
    </citation>
    <scope>NUCLEOTIDE SEQUENCE [LARGE SCALE GENOMIC DNA]</scope>
    <source>
        <strain evidence="2 3">KF1</strain>
    </source>
</reference>
<sequence>MSTSWLLALTYNAVLLSAGGYAWVRGGRPERVGAAINITASFVTGALQTFDQRHYAPAEAIVLGIDVAVIIGFFWLAIRTTRFWPIWAFGFALANLIMSVSALLLPGVSLFAYHSGLRAYAYLALSALLLGTCRMSRSADEVLKDGSRQAWFAREKVREKQPTQFEYGTRH</sequence>
<dbReference type="EMBL" id="JFYZ01000008">
    <property type="protein sequence ID" value="EZP82429.1"/>
    <property type="molecule type" value="Genomic_DNA"/>
</dbReference>
<comment type="caution">
    <text evidence="2">The sequence shown here is derived from an EMBL/GenBank/DDBJ whole genome shotgun (WGS) entry which is preliminary data.</text>
</comment>
<feature type="transmembrane region" description="Helical" evidence="1">
    <location>
        <begin position="6"/>
        <end position="24"/>
    </location>
</feature>
<keyword evidence="1" id="KW-1133">Transmembrane helix</keyword>
<organism evidence="2 3">
    <name type="scientific">Novosphingobium resinovorum</name>
    <dbReference type="NCBI Taxonomy" id="158500"/>
    <lineage>
        <taxon>Bacteria</taxon>
        <taxon>Pseudomonadati</taxon>
        <taxon>Pseudomonadota</taxon>
        <taxon>Alphaproteobacteria</taxon>
        <taxon>Sphingomonadales</taxon>
        <taxon>Sphingomonadaceae</taxon>
        <taxon>Novosphingobium</taxon>
    </lineage>
</organism>
<protein>
    <submittedName>
        <fullName evidence="2">Uncharacterized protein</fullName>
    </submittedName>
</protein>
<evidence type="ECO:0000256" key="1">
    <source>
        <dbReference type="SAM" id="Phobius"/>
    </source>
</evidence>
<dbReference type="Proteomes" id="UP000024329">
    <property type="component" value="Unassembled WGS sequence"/>
</dbReference>
<feature type="transmembrane region" description="Helical" evidence="1">
    <location>
        <begin position="84"/>
        <end position="105"/>
    </location>
</feature>
<evidence type="ECO:0000313" key="3">
    <source>
        <dbReference type="Proteomes" id="UP000024329"/>
    </source>
</evidence>
<keyword evidence="1" id="KW-0812">Transmembrane</keyword>
<keyword evidence="1" id="KW-0472">Membrane</keyword>
<proteinExistence type="predicted"/>
<feature type="transmembrane region" description="Helical" evidence="1">
    <location>
        <begin position="111"/>
        <end position="130"/>
    </location>
</feature>
<dbReference type="PATRIC" id="fig|158500.4.peg.1966"/>
<evidence type="ECO:0000313" key="2">
    <source>
        <dbReference type="EMBL" id="EZP82429.1"/>
    </source>
</evidence>
<feature type="transmembrane region" description="Helical" evidence="1">
    <location>
        <begin position="56"/>
        <end position="77"/>
    </location>
</feature>
<name>A0A031JZR6_9SPHN</name>
<dbReference type="eggNOG" id="ENOG5033GSG">
    <property type="taxonomic scope" value="Bacteria"/>
</dbReference>
<gene>
    <name evidence="2" type="ORF">BV97_01926</name>
</gene>